<gene>
    <name evidence="2" type="ORF">EVAR_16275_1</name>
</gene>
<feature type="region of interest" description="Disordered" evidence="1">
    <location>
        <begin position="71"/>
        <end position="99"/>
    </location>
</feature>
<organism evidence="2 3">
    <name type="scientific">Eumeta variegata</name>
    <name type="common">Bagworm moth</name>
    <name type="synonym">Eumeta japonica</name>
    <dbReference type="NCBI Taxonomy" id="151549"/>
    <lineage>
        <taxon>Eukaryota</taxon>
        <taxon>Metazoa</taxon>
        <taxon>Ecdysozoa</taxon>
        <taxon>Arthropoda</taxon>
        <taxon>Hexapoda</taxon>
        <taxon>Insecta</taxon>
        <taxon>Pterygota</taxon>
        <taxon>Neoptera</taxon>
        <taxon>Endopterygota</taxon>
        <taxon>Lepidoptera</taxon>
        <taxon>Glossata</taxon>
        <taxon>Ditrysia</taxon>
        <taxon>Tineoidea</taxon>
        <taxon>Psychidae</taxon>
        <taxon>Oiketicinae</taxon>
        <taxon>Eumeta</taxon>
    </lineage>
</organism>
<dbReference type="EMBL" id="BGZK01000131">
    <property type="protein sequence ID" value="GBP21724.1"/>
    <property type="molecule type" value="Genomic_DNA"/>
</dbReference>
<sequence>MKIPRRNYVSAFSLVNDQGLERLVKAAPSFITIGAEQPRKTVSAAALSAARYESRGRRGLIPEYIYHPRSQWLGRQKPRQDSRARTRTPRELSDERTVS</sequence>
<name>A0A4C1U6Z7_EUMVA</name>
<dbReference type="AlphaFoldDB" id="A0A4C1U6Z7"/>
<comment type="caution">
    <text evidence="2">The sequence shown here is derived from an EMBL/GenBank/DDBJ whole genome shotgun (WGS) entry which is preliminary data.</text>
</comment>
<feature type="compositionally biased region" description="Basic and acidic residues" evidence="1">
    <location>
        <begin position="78"/>
        <end position="99"/>
    </location>
</feature>
<accession>A0A4C1U6Z7</accession>
<proteinExistence type="predicted"/>
<reference evidence="2 3" key="1">
    <citation type="journal article" date="2019" name="Commun. Biol.">
        <title>The bagworm genome reveals a unique fibroin gene that provides high tensile strength.</title>
        <authorList>
            <person name="Kono N."/>
            <person name="Nakamura H."/>
            <person name="Ohtoshi R."/>
            <person name="Tomita M."/>
            <person name="Numata K."/>
            <person name="Arakawa K."/>
        </authorList>
    </citation>
    <scope>NUCLEOTIDE SEQUENCE [LARGE SCALE GENOMIC DNA]</scope>
</reference>
<evidence type="ECO:0000256" key="1">
    <source>
        <dbReference type="SAM" id="MobiDB-lite"/>
    </source>
</evidence>
<evidence type="ECO:0000313" key="2">
    <source>
        <dbReference type="EMBL" id="GBP21724.1"/>
    </source>
</evidence>
<evidence type="ECO:0000313" key="3">
    <source>
        <dbReference type="Proteomes" id="UP000299102"/>
    </source>
</evidence>
<dbReference type="Proteomes" id="UP000299102">
    <property type="component" value="Unassembled WGS sequence"/>
</dbReference>
<keyword evidence="3" id="KW-1185">Reference proteome</keyword>
<protein>
    <submittedName>
        <fullName evidence="2">Uncharacterized protein</fullName>
    </submittedName>
</protein>